<protein>
    <submittedName>
        <fullName evidence="1">Uncharacterized protein</fullName>
    </submittedName>
</protein>
<evidence type="ECO:0000313" key="2">
    <source>
        <dbReference type="Proteomes" id="UP000765509"/>
    </source>
</evidence>
<reference evidence="1" key="1">
    <citation type="submission" date="2021-03" db="EMBL/GenBank/DDBJ databases">
        <title>Draft genome sequence of rust myrtle Austropuccinia psidii MF-1, a brazilian biotype.</title>
        <authorList>
            <person name="Quecine M.C."/>
            <person name="Pachon D.M.R."/>
            <person name="Bonatelli M.L."/>
            <person name="Correr F.H."/>
            <person name="Franceschini L.M."/>
            <person name="Leite T.F."/>
            <person name="Margarido G.R.A."/>
            <person name="Almeida C.A."/>
            <person name="Ferrarezi J.A."/>
            <person name="Labate C.A."/>
        </authorList>
    </citation>
    <scope>NUCLEOTIDE SEQUENCE</scope>
    <source>
        <strain evidence="1">MF-1</strain>
    </source>
</reference>
<gene>
    <name evidence="1" type="ORF">O181_009457</name>
</gene>
<organism evidence="1 2">
    <name type="scientific">Austropuccinia psidii MF-1</name>
    <dbReference type="NCBI Taxonomy" id="1389203"/>
    <lineage>
        <taxon>Eukaryota</taxon>
        <taxon>Fungi</taxon>
        <taxon>Dikarya</taxon>
        <taxon>Basidiomycota</taxon>
        <taxon>Pucciniomycotina</taxon>
        <taxon>Pucciniomycetes</taxon>
        <taxon>Pucciniales</taxon>
        <taxon>Sphaerophragmiaceae</taxon>
        <taxon>Austropuccinia</taxon>
    </lineage>
</organism>
<name>A0A9Q3BRT4_9BASI</name>
<dbReference type="EMBL" id="AVOT02002264">
    <property type="protein sequence ID" value="MBW0469742.1"/>
    <property type="molecule type" value="Genomic_DNA"/>
</dbReference>
<proteinExistence type="predicted"/>
<keyword evidence="2" id="KW-1185">Reference proteome</keyword>
<dbReference type="AlphaFoldDB" id="A0A9Q3BRT4"/>
<evidence type="ECO:0000313" key="1">
    <source>
        <dbReference type="EMBL" id="MBW0469742.1"/>
    </source>
</evidence>
<sequence>MAELYSVDDSLLEAESTVIVLDDDIIDNLTCRSSSTHLYIIPLTSTSPNQKNSLSLLSPFHCIRYDSTDTTNRNKIQYHRLTTSDTQIQLSV</sequence>
<comment type="caution">
    <text evidence="1">The sequence shown here is derived from an EMBL/GenBank/DDBJ whole genome shotgun (WGS) entry which is preliminary data.</text>
</comment>
<accession>A0A9Q3BRT4</accession>
<dbReference type="Proteomes" id="UP000765509">
    <property type="component" value="Unassembled WGS sequence"/>
</dbReference>